<protein>
    <submittedName>
        <fullName evidence="8">ABC transporter ATP-binding protein</fullName>
    </submittedName>
</protein>
<dbReference type="InterPro" id="IPR003593">
    <property type="entry name" value="AAA+_ATPase"/>
</dbReference>
<keyword evidence="3" id="KW-0813">Transport</keyword>
<dbReference type="PROSITE" id="PS50893">
    <property type="entry name" value="ABC_TRANSPORTER_2"/>
    <property type="match status" value="1"/>
</dbReference>
<dbReference type="AlphaFoldDB" id="A0A4Q9KER4"/>
<dbReference type="PROSITE" id="PS00211">
    <property type="entry name" value="ABC_TRANSPORTER_1"/>
    <property type="match status" value="1"/>
</dbReference>
<comment type="similarity">
    <text evidence="2">Belongs to the ABC transporter superfamily.</text>
</comment>
<dbReference type="Pfam" id="PF00005">
    <property type="entry name" value="ABC_tran"/>
    <property type="match status" value="1"/>
</dbReference>
<dbReference type="Proteomes" id="UP000292373">
    <property type="component" value="Unassembled WGS sequence"/>
</dbReference>
<dbReference type="OrthoDB" id="5193808at2"/>
<dbReference type="InterPro" id="IPR003439">
    <property type="entry name" value="ABC_transporter-like_ATP-bd"/>
</dbReference>
<sequence length="324" mass="34721">MPTAAGATRTDEAIVLSGVRRSYTTASRLNLLSGRRVPTASFEAVRGVDLSVRRGELFALLGTNGAGKTSTVELIEGLARPSAGEIRVLGHDPVAERGRVRFRTGVVLQSSGFPSALTVAEMARLWHGTLTRPLPVDAMLEAVDLAGRADVETNKLSGGERRRLDVALALMADPEVLILDEPTTGLDPESRRTIWGLVTGLVERGSAVLLTTHYLEEAEQLADRIAIMHAGVIAREGTLAEIVADTPSRITFTRPEHLDLARLETPGARVHVTDEIVIETPTLQDTLARVLAWAGDEPLGSLNARVASLEQVFLAVADRPLTNA</sequence>
<dbReference type="PANTHER" id="PTHR42711">
    <property type="entry name" value="ABC TRANSPORTER ATP-BINDING PROTEIN"/>
    <property type="match status" value="1"/>
</dbReference>
<keyword evidence="4" id="KW-0547">Nucleotide-binding</keyword>
<evidence type="ECO:0000256" key="5">
    <source>
        <dbReference type="ARBA" id="ARBA00022840"/>
    </source>
</evidence>
<evidence type="ECO:0000256" key="2">
    <source>
        <dbReference type="ARBA" id="ARBA00005417"/>
    </source>
</evidence>
<comment type="subcellular location">
    <subcellularLocation>
        <location evidence="1">Cell membrane</location>
        <topology evidence="1">Peripheral membrane protein</topology>
    </subcellularLocation>
</comment>
<name>A0A4Q9KER4_9ACTN</name>
<evidence type="ECO:0000256" key="4">
    <source>
        <dbReference type="ARBA" id="ARBA00022741"/>
    </source>
</evidence>
<dbReference type="GO" id="GO:0005524">
    <property type="term" value="F:ATP binding"/>
    <property type="evidence" value="ECO:0007669"/>
    <property type="project" value="UniProtKB-KW"/>
</dbReference>
<dbReference type="SUPFAM" id="SSF52540">
    <property type="entry name" value="P-loop containing nucleoside triphosphate hydrolases"/>
    <property type="match status" value="1"/>
</dbReference>
<evidence type="ECO:0000259" key="7">
    <source>
        <dbReference type="PROSITE" id="PS50893"/>
    </source>
</evidence>
<evidence type="ECO:0000256" key="6">
    <source>
        <dbReference type="ARBA" id="ARBA00023251"/>
    </source>
</evidence>
<dbReference type="InterPro" id="IPR027417">
    <property type="entry name" value="P-loop_NTPase"/>
</dbReference>
<proteinExistence type="inferred from homology"/>
<dbReference type="EMBL" id="SDMQ01000009">
    <property type="protein sequence ID" value="TBT84046.1"/>
    <property type="molecule type" value="Genomic_DNA"/>
</dbReference>
<organism evidence="8 9">
    <name type="scientific">Propioniciclava sinopodophylli</name>
    <dbReference type="NCBI Taxonomy" id="1837344"/>
    <lineage>
        <taxon>Bacteria</taxon>
        <taxon>Bacillati</taxon>
        <taxon>Actinomycetota</taxon>
        <taxon>Actinomycetes</taxon>
        <taxon>Propionibacteriales</taxon>
        <taxon>Propionibacteriaceae</taxon>
        <taxon>Propioniciclava</taxon>
    </lineage>
</organism>
<evidence type="ECO:0000313" key="9">
    <source>
        <dbReference type="Proteomes" id="UP000292373"/>
    </source>
</evidence>
<dbReference type="GO" id="GO:0005886">
    <property type="term" value="C:plasma membrane"/>
    <property type="evidence" value="ECO:0007669"/>
    <property type="project" value="UniProtKB-SubCell"/>
</dbReference>
<feature type="domain" description="ABC transporter" evidence="7">
    <location>
        <begin position="29"/>
        <end position="255"/>
    </location>
</feature>
<keyword evidence="6" id="KW-0046">Antibiotic resistance</keyword>
<dbReference type="Gene3D" id="3.40.50.300">
    <property type="entry name" value="P-loop containing nucleotide triphosphate hydrolases"/>
    <property type="match status" value="1"/>
</dbReference>
<comment type="caution">
    <text evidence="8">The sequence shown here is derived from an EMBL/GenBank/DDBJ whole genome shotgun (WGS) entry which is preliminary data.</text>
</comment>
<dbReference type="InterPro" id="IPR017871">
    <property type="entry name" value="ABC_transporter-like_CS"/>
</dbReference>
<dbReference type="PANTHER" id="PTHR42711:SF5">
    <property type="entry name" value="ABC TRANSPORTER ATP-BINDING PROTEIN NATA"/>
    <property type="match status" value="1"/>
</dbReference>
<evidence type="ECO:0000256" key="1">
    <source>
        <dbReference type="ARBA" id="ARBA00004202"/>
    </source>
</evidence>
<reference evidence="8 9" key="1">
    <citation type="submission" date="2019-01" db="EMBL/GenBank/DDBJ databases">
        <title>Lactibacter flavus gen. nov., sp. nov., a novel bacterium of the family Propionibacteriaceae isolated from raw milk and dairy products.</title>
        <authorList>
            <person name="Huptas C."/>
            <person name="Wenning M."/>
            <person name="Breitenwieser F."/>
            <person name="Doll E."/>
            <person name="Von Neubeck M."/>
            <person name="Busse H.-J."/>
            <person name="Scherer S."/>
        </authorList>
    </citation>
    <scope>NUCLEOTIDE SEQUENCE [LARGE SCALE GENOMIC DNA]</scope>
    <source>
        <strain evidence="8 9">KCTC 33808</strain>
    </source>
</reference>
<evidence type="ECO:0000256" key="3">
    <source>
        <dbReference type="ARBA" id="ARBA00022448"/>
    </source>
</evidence>
<gene>
    <name evidence="8" type="ORF">ET989_09655</name>
</gene>
<dbReference type="InterPro" id="IPR050763">
    <property type="entry name" value="ABC_transporter_ATP-binding"/>
</dbReference>
<dbReference type="GO" id="GO:0046677">
    <property type="term" value="P:response to antibiotic"/>
    <property type="evidence" value="ECO:0007669"/>
    <property type="project" value="UniProtKB-KW"/>
</dbReference>
<dbReference type="SMART" id="SM00382">
    <property type="entry name" value="AAA"/>
    <property type="match status" value="1"/>
</dbReference>
<keyword evidence="5 8" id="KW-0067">ATP-binding</keyword>
<accession>A0A4Q9KER4</accession>
<evidence type="ECO:0000313" key="8">
    <source>
        <dbReference type="EMBL" id="TBT84046.1"/>
    </source>
</evidence>
<dbReference type="GO" id="GO:0016887">
    <property type="term" value="F:ATP hydrolysis activity"/>
    <property type="evidence" value="ECO:0007669"/>
    <property type="project" value="InterPro"/>
</dbReference>
<dbReference type="CDD" id="cd03230">
    <property type="entry name" value="ABC_DR_subfamily_A"/>
    <property type="match status" value="1"/>
</dbReference>
<keyword evidence="9" id="KW-1185">Reference proteome</keyword>